<dbReference type="EMBL" id="FTOH01000001">
    <property type="protein sequence ID" value="SIS40713.1"/>
    <property type="molecule type" value="Genomic_DNA"/>
</dbReference>
<feature type="domain" description="HTH tetR-type" evidence="6">
    <location>
        <begin position="30"/>
        <end position="90"/>
    </location>
</feature>
<evidence type="ECO:0000313" key="8">
    <source>
        <dbReference type="Proteomes" id="UP000185639"/>
    </source>
</evidence>
<name>A0A1N7IUE5_9GAMM</name>
<gene>
    <name evidence="7" type="ORF">SAMN05421686_10114</name>
</gene>
<dbReference type="PANTHER" id="PTHR30055:SF234">
    <property type="entry name" value="HTH-TYPE TRANSCRIPTIONAL REGULATOR BETI"/>
    <property type="match status" value="1"/>
</dbReference>
<evidence type="ECO:0000256" key="2">
    <source>
        <dbReference type="ARBA" id="ARBA00023125"/>
    </source>
</evidence>
<dbReference type="STRING" id="484498.SAMN05421686_10114"/>
<keyword evidence="1" id="KW-0805">Transcription regulation</keyword>
<evidence type="ECO:0000259" key="6">
    <source>
        <dbReference type="PROSITE" id="PS50977"/>
    </source>
</evidence>
<dbReference type="PROSITE" id="PS50977">
    <property type="entry name" value="HTH_TETR_2"/>
    <property type="match status" value="1"/>
</dbReference>
<feature type="compositionally biased region" description="Basic and acidic residues" evidence="5">
    <location>
        <begin position="9"/>
        <end position="32"/>
    </location>
</feature>
<dbReference type="InterPro" id="IPR009057">
    <property type="entry name" value="Homeodomain-like_sf"/>
</dbReference>
<keyword evidence="2 4" id="KW-0238">DNA-binding</keyword>
<organism evidence="7 8">
    <name type="scientific">Thalassolituus maritimus</name>
    <dbReference type="NCBI Taxonomy" id="484498"/>
    <lineage>
        <taxon>Bacteria</taxon>
        <taxon>Pseudomonadati</taxon>
        <taxon>Pseudomonadota</taxon>
        <taxon>Gammaproteobacteria</taxon>
        <taxon>Oceanospirillales</taxon>
        <taxon>Oceanospirillaceae</taxon>
        <taxon>Thalassolituus</taxon>
    </lineage>
</organism>
<evidence type="ECO:0000256" key="4">
    <source>
        <dbReference type="PROSITE-ProRule" id="PRU00335"/>
    </source>
</evidence>
<dbReference type="AlphaFoldDB" id="A0A1N7IUE5"/>
<evidence type="ECO:0000256" key="1">
    <source>
        <dbReference type="ARBA" id="ARBA00023015"/>
    </source>
</evidence>
<evidence type="ECO:0000256" key="3">
    <source>
        <dbReference type="ARBA" id="ARBA00023163"/>
    </source>
</evidence>
<protein>
    <submittedName>
        <fullName evidence="7">Transcriptional regulator, TetR family</fullName>
    </submittedName>
</protein>
<dbReference type="InterPro" id="IPR001647">
    <property type="entry name" value="HTH_TetR"/>
</dbReference>
<feature type="DNA-binding region" description="H-T-H motif" evidence="4">
    <location>
        <begin position="53"/>
        <end position="72"/>
    </location>
</feature>
<dbReference type="GO" id="GO:0000976">
    <property type="term" value="F:transcription cis-regulatory region binding"/>
    <property type="evidence" value="ECO:0007669"/>
    <property type="project" value="TreeGrafter"/>
</dbReference>
<dbReference type="Proteomes" id="UP000185639">
    <property type="component" value="Unassembled WGS sequence"/>
</dbReference>
<proteinExistence type="predicted"/>
<dbReference type="Gene3D" id="1.10.357.10">
    <property type="entry name" value="Tetracycline Repressor, domain 2"/>
    <property type="match status" value="1"/>
</dbReference>
<dbReference type="OrthoDB" id="8982136at2"/>
<dbReference type="GO" id="GO:0003700">
    <property type="term" value="F:DNA-binding transcription factor activity"/>
    <property type="evidence" value="ECO:0007669"/>
    <property type="project" value="TreeGrafter"/>
</dbReference>
<feature type="region of interest" description="Disordered" evidence="5">
    <location>
        <begin position="1"/>
        <end position="32"/>
    </location>
</feature>
<reference evidence="8" key="1">
    <citation type="submission" date="2017-01" db="EMBL/GenBank/DDBJ databases">
        <authorList>
            <person name="Varghese N."/>
            <person name="Submissions S."/>
        </authorList>
    </citation>
    <scope>NUCLEOTIDE SEQUENCE [LARGE SCALE GENOMIC DNA]</scope>
    <source>
        <strain evidence="8">DSM 24913</strain>
    </source>
</reference>
<evidence type="ECO:0000256" key="5">
    <source>
        <dbReference type="SAM" id="MobiDB-lite"/>
    </source>
</evidence>
<keyword evidence="8" id="KW-1185">Reference proteome</keyword>
<dbReference type="PANTHER" id="PTHR30055">
    <property type="entry name" value="HTH-TYPE TRANSCRIPTIONAL REGULATOR RUTR"/>
    <property type="match status" value="1"/>
</dbReference>
<sequence length="236" mass="27359">MNNNNDSRPAPDGKAELKYRGRRTSREKSEQRRRQILEATMRIIVRDGVRGVRHRAVAAEAEVPLAATTYYFKDIHELIADAFTLYTEWALAYVQKFASEFRDTARDIRGYDMTDPRQQLEAIERLVTSLSGFSRGKLAEDTRMLISEQAFRYEVFVEDRVRRLALMHRKALTEAVREITMLMGSQMVEEDTAIVMAILHSVEYQLLLDEGDSDAPERILRRYLSMLLPMLVQPEL</sequence>
<dbReference type="RefSeq" id="WP_068439406.1">
    <property type="nucleotide sequence ID" value="NZ_FTOH01000001.1"/>
</dbReference>
<accession>A0A1N7IUE5</accession>
<evidence type="ECO:0000313" key="7">
    <source>
        <dbReference type="EMBL" id="SIS40713.1"/>
    </source>
</evidence>
<dbReference type="SUPFAM" id="SSF46689">
    <property type="entry name" value="Homeodomain-like"/>
    <property type="match status" value="1"/>
</dbReference>
<keyword evidence="3" id="KW-0804">Transcription</keyword>
<dbReference type="InterPro" id="IPR050109">
    <property type="entry name" value="HTH-type_TetR-like_transc_reg"/>
</dbReference>